<keyword evidence="2 7" id="KW-0813">Transport</keyword>
<evidence type="ECO:0000256" key="5">
    <source>
        <dbReference type="ARBA" id="ARBA00022989"/>
    </source>
</evidence>
<dbReference type="PANTHER" id="PTHR30151">
    <property type="entry name" value="ALKANE SULFONATE ABC TRANSPORTER-RELATED, MEMBRANE SUBUNIT"/>
    <property type="match status" value="1"/>
</dbReference>
<sequence>MTSPSPSRRAASQRAASQRRALAGAILPPLLGCATVLAVWWLAGWRIAANPDTANFAGFAPGPTLWRLVDLVAAGELWRSVGPSLFRVGQGMAVAVALGVPLGVLVGGSRTVRAATHIPFQFLRMVSPLAWMPIAVLMFATWDGAIVFLIAAAAVWPVTFATANGLAKIDPNWFKVARNLGAEPVQMLRVVILPAIARDVLTGIRLALGVAWIVLVPAEYLGVTSGLGYAINDARDTLEYDRLTAMVLVIGTLGFALDGLCLAAIRRFGWDHER</sequence>
<dbReference type="Pfam" id="PF00528">
    <property type="entry name" value="BPD_transp_1"/>
    <property type="match status" value="1"/>
</dbReference>
<dbReference type="PROSITE" id="PS50928">
    <property type="entry name" value="ABC_TM1"/>
    <property type="match status" value="1"/>
</dbReference>
<dbReference type="Proteomes" id="UP001628281">
    <property type="component" value="Unassembled WGS sequence"/>
</dbReference>
<comment type="subcellular location">
    <subcellularLocation>
        <location evidence="1 7">Cell membrane</location>
        <topology evidence="1 7">Multi-pass membrane protein</topology>
    </subcellularLocation>
</comment>
<proteinExistence type="inferred from homology"/>
<evidence type="ECO:0000256" key="4">
    <source>
        <dbReference type="ARBA" id="ARBA00022692"/>
    </source>
</evidence>
<dbReference type="Gene3D" id="1.10.3720.10">
    <property type="entry name" value="MetI-like"/>
    <property type="match status" value="1"/>
</dbReference>
<dbReference type="InterPro" id="IPR000515">
    <property type="entry name" value="MetI-like"/>
</dbReference>
<feature type="transmembrane region" description="Helical" evidence="7">
    <location>
        <begin position="146"/>
        <end position="167"/>
    </location>
</feature>
<evidence type="ECO:0000256" key="6">
    <source>
        <dbReference type="ARBA" id="ARBA00023136"/>
    </source>
</evidence>
<accession>A0ABW8VIU0</accession>
<feature type="transmembrane region" description="Helical" evidence="7">
    <location>
        <begin position="88"/>
        <end position="108"/>
    </location>
</feature>
<organism evidence="9 10">
    <name type="scientific">Azospirillum argentinense</name>
    <dbReference type="NCBI Taxonomy" id="2970906"/>
    <lineage>
        <taxon>Bacteria</taxon>
        <taxon>Pseudomonadati</taxon>
        <taxon>Pseudomonadota</taxon>
        <taxon>Alphaproteobacteria</taxon>
        <taxon>Rhodospirillales</taxon>
        <taxon>Azospirillaceae</taxon>
        <taxon>Azospirillum</taxon>
    </lineage>
</organism>
<feature type="domain" description="ABC transmembrane type-1" evidence="8">
    <location>
        <begin position="81"/>
        <end position="261"/>
    </location>
</feature>
<dbReference type="CDD" id="cd06261">
    <property type="entry name" value="TM_PBP2"/>
    <property type="match status" value="1"/>
</dbReference>
<name>A0ABW8VIU0_9PROT</name>
<feature type="transmembrane region" description="Helical" evidence="7">
    <location>
        <begin position="120"/>
        <end position="140"/>
    </location>
</feature>
<evidence type="ECO:0000256" key="2">
    <source>
        <dbReference type="ARBA" id="ARBA00022448"/>
    </source>
</evidence>
<feature type="transmembrane region" description="Helical" evidence="7">
    <location>
        <begin position="21"/>
        <end position="43"/>
    </location>
</feature>
<keyword evidence="6 7" id="KW-0472">Membrane</keyword>
<comment type="caution">
    <text evidence="9">The sequence shown here is derived from an EMBL/GenBank/DDBJ whole genome shotgun (WGS) entry which is preliminary data.</text>
</comment>
<feature type="transmembrane region" description="Helical" evidence="7">
    <location>
        <begin position="206"/>
        <end position="231"/>
    </location>
</feature>
<evidence type="ECO:0000256" key="3">
    <source>
        <dbReference type="ARBA" id="ARBA00022475"/>
    </source>
</evidence>
<evidence type="ECO:0000313" key="10">
    <source>
        <dbReference type="Proteomes" id="UP001628281"/>
    </source>
</evidence>
<dbReference type="RefSeq" id="WP_407825690.1">
    <property type="nucleotide sequence ID" value="NZ_JBJLSN010000072.1"/>
</dbReference>
<dbReference type="EMBL" id="JBJLSN010000072">
    <property type="protein sequence ID" value="MFL7905261.1"/>
    <property type="molecule type" value="Genomic_DNA"/>
</dbReference>
<dbReference type="InterPro" id="IPR035906">
    <property type="entry name" value="MetI-like_sf"/>
</dbReference>
<keyword evidence="4 7" id="KW-0812">Transmembrane</keyword>
<dbReference type="PANTHER" id="PTHR30151:SF25">
    <property type="entry name" value="TAURINE TRANSPORT SYSTEM PERMEASE PROTEIN TAUC"/>
    <property type="match status" value="1"/>
</dbReference>
<evidence type="ECO:0000256" key="1">
    <source>
        <dbReference type="ARBA" id="ARBA00004651"/>
    </source>
</evidence>
<evidence type="ECO:0000259" key="8">
    <source>
        <dbReference type="PROSITE" id="PS50928"/>
    </source>
</evidence>
<gene>
    <name evidence="9" type="ORF">ACJ41P_29310</name>
</gene>
<keyword evidence="5 7" id="KW-1133">Transmembrane helix</keyword>
<protein>
    <submittedName>
        <fullName evidence="9">ABC transporter permease</fullName>
    </submittedName>
</protein>
<evidence type="ECO:0000256" key="7">
    <source>
        <dbReference type="RuleBase" id="RU363032"/>
    </source>
</evidence>
<reference evidence="9 10" key="1">
    <citation type="submission" date="2024-11" db="EMBL/GenBank/DDBJ databases">
        <title>Draft genome sequences of two bacteria associated to sugarcane roots in Colombia.</title>
        <authorList>
            <person name="Pardo-Diaz S."/>
            <person name="Masmela-Mendoza J."/>
            <person name="Delgadillo-Duran P."/>
            <person name="Bautista E.J."/>
            <person name="Rojas-Tapias D.F."/>
        </authorList>
    </citation>
    <scope>NUCLEOTIDE SEQUENCE [LARGE SCALE GENOMIC DNA]</scope>
    <source>
        <strain evidence="9 10">Ap18</strain>
    </source>
</reference>
<keyword evidence="10" id="KW-1185">Reference proteome</keyword>
<dbReference type="SUPFAM" id="SSF161098">
    <property type="entry name" value="MetI-like"/>
    <property type="match status" value="1"/>
</dbReference>
<evidence type="ECO:0000313" key="9">
    <source>
        <dbReference type="EMBL" id="MFL7905261.1"/>
    </source>
</evidence>
<comment type="similarity">
    <text evidence="7">Belongs to the binding-protein-dependent transport system permease family.</text>
</comment>
<keyword evidence="3" id="KW-1003">Cell membrane</keyword>
<feature type="transmembrane region" description="Helical" evidence="7">
    <location>
        <begin position="243"/>
        <end position="265"/>
    </location>
</feature>